<dbReference type="EMBL" id="OZ020106">
    <property type="protein sequence ID" value="CAK9258706.1"/>
    <property type="molecule type" value="Genomic_DNA"/>
</dbReference>
<reference evidence="1" key="1">
    <citation type="submission" date="2024-02" db="EMBL/GenBank/DDBJ databases">
        <authorList>
            <consortium name="ELIXIR-Norway"/>
            <consortium name="Elixir Norway"/>
        </authorList>
    </citation>
    <scope>NUCLEOTIDE SEQUENCE</scope>
</reference>
<evidence type="ECO:0000313" key="1">
    <source>
        <dbReference type="EMBL" id="CAK9258706.1"/>
    </source>
</evidence>
<evidence type="ECO:0000313" key="2">
    <source>
        <dbReference type="Proteomes" id="UP001497444"/>
    </source>
</evidence>
<keyword evidence="2" id="KW-1185">Reference proteome</keyword>
<gene>
    <name evidence="1" type="ORF">CSSPJE1EN1_LOCUS4184</name>
</gene>
<accession>A0ABP0VXS5</accession>
<proteinExistence type="predicted"/>
<sequence length="198" mass="22384">MEAWEGYREDDFPKLGQASKSGGAASSSNLMTPACTLEDLVAKCTLDISKLQEDIKVSKDEMKVMKEREKKHEEFLRFWSGRDVQVVAGEILKWSCGKRSVKDGDGRHLFAPEAALSVTCGAAVFKLPANEYKELSRRVINALNECTHFDTLESLETAQKTCKKMINFFPQLKETFPEQVACIENYNKLKCALPEFFK</sequence>
<organism evidence="1 2">
    <name type="scientific">Sphagnum jensenii</name>
    <dbReference type="NCBI Taxonomy" id="128206"/>
    <lineage>
        <taxon>Eukaryota</taxon>
        <taxon>Viridiplantae</taxon>
        <taxon>Streptophyta</taxon>
        <taxon>Embryophyta</taxon>
        <taxon>Bryophyta</taxon>
        <taxon>Sphagnophytina</taxon>
        <taxon>Sphagnopsida</taxon>
        <taxon>Sphagnales</taxon>
        <taxon>Sphagnaceae</taxon>
        <taxon>Sphagnum</taxon>
    </lineage>
</organism>
<dbReference type="Proteomes" id="UP001497444">
    <property type="component" value="Chromosome 11"/>
</dbReference>
<name>A0ABP0VXS5_9BRYO</name>
<protein>
    <submittedName>
        <fullName evidence="1">Uncharacterized protein</fullName>
    </submittedName>
</protein>